<feature type="transmembrane region" description="Helical" evidence="10">
    <location>
        <begin position="304"/>
        <end position="328"/>
    </location>
</feature>
<gene>
    <name evidence="13" type="ORF">GDO78_001719</name>
</gene>
<evidence type="ECO:0000256" key="11">
    <source>
        <dbReference type="SAM" id="SignalP"/>
    </source>
</evidence>
<evidence type="ECO:0000256" key="9">
    <source>
        <dbReference type="SAM" id="MobiDB-lite"/>
    </source>
</evidence>
<keyword evidence="6 8" id="KW-0472">Membrane</keyword>
<reference evidence="13" key="1">
    <citation type="thesis" date="2020" institute="ProQuest LLC" country="789 East Eisenhower Parkway, Ann Arbor, MI, USA">
        <title>Comparative Genomics and Chromosome Evolution.</title>
        <authorList>
            <person name="Mudd A.B."/>
        </authorList>
    </citation>
    <scope>NUCLEOTIDE SEQUENCE</scope>
    <source>
        <strain evidence="13">HN-11 Male</strain>
        <tissue evidence="13">Kidney and liver</tissue>
    </source>
</reference>
<feature type="chain" id="PRO_5035313814" description="Lysosome-associated membrane glycoprotein 2-like luminal domain-containing protein" evidence="11">
    <location>
        <begin position="24"/>
        <end position="339"/>
    </location>
</feature>
<dbReference type="AlphaFoldDB" id="A0A8J6FUL1"/>
<dbReference type="OrthoDB" id="9428839at2759"/>
<sequence>MAGPTLIWSLLLVSGTFLVDTSAEISSSIMLNDLSSILVSAQHNATTHAPSNAKTHAPSNATTHAPSNATTHAPSNATTHTPSNSTTHAPSNSTTHGPFNTTTHLPVTNTTTHAPFNTTTHAPHNTTSHATTHATPTLPPTSSPPEIGNYTVKDGKGPCIIAIMGLELQIDNSTKERTDRRYFNIQPKHTNANGTCGDSKSNLLLQFPEGSINFTFVKESKTYYIEEVSAQFYVASAGRWNGNSGKVKLLSSDVGYSVMCKRTPTVQLGENLELILADVKLQAFEIKNGTFSKERVCFPDRNKLLVPVGVALAIVGLILIILLVFLLTRRRRLSGYERI</sequence>
<proteinExistence type="inferred from homology"/>
<evidence type="ECO:0000313" key="13">
    <source>
        <dbReference type="EMBL" id="KAG9494012.1"/>
    </source>
</evidence>
<keyword evidence="5 10" id="KW-1133">Transmembrane helix</keyword>
<dbReference type="PROSITE" id="PS51407">
    <property type="entry name" value="LAMP_3"/>
    <property type="match status" value="1"/>
</dbReference>
<dbReference type="InterPro" id="IPR048528">
    <property type="entry name" value="Lamp2-like_luminal"/>
</dbReference>
<dbReference type="GO" id="GO:0072594">
    <property type="term" value="P:establishment of protein localization to organelle"/>
    <property type="evidence" value="ECO:0007669"/>
    <property type="project" value="TreeGrafter"/>
</dbReference>
<feature type="compositionally biased region" description="Polar residues" evidence="9">
    <location>
        <begin position="45"/>
        <end position="100"/>
    </location>
</feature>
<keyword evidence="7" id="KW-0325">Glycoprotein</keyword>
<evidence type="ECO:0000313" key="14">
    <source>
        <dbReference type="Proteomes" id="UP000770717"/>
    </source>
</evidence>
<evidence type="ECO:0000256" key="3">
    <source>
        <dbReference type="ARBA" id="ARBA00022729"/>
    </source>
</evidence>
<feature type="signal peptide" evidence="11">
    <location>
        <begin position="1"/>
        <end position="23"/>
    </location>
</feature>
<comment type="caution">
    <text evidence="13">The sequence shown here is derived from an EMBL/GenBank/DDBJ whole genome shotgun (WGS) entry which is preliminary data.</text>
</comment>
<evidence type="ECO:0000256" key="1">
    <source>
        <dbReference type="ARBA" id="ARBA00004530"/>
    </source>
</evidence>
<dbReference type="InterPro" id="IPR002000">
    <property type="entry name" value="Lysosome-assoc_membr_glycop"/>
</dbReference>
<evidence type="ECO:0000256" key="5">
    <source>
        <dbReference type="ARBA" id="ARBA00022989"/>
    </source>
</evidence>
<name>A0A8J6FUL1_ELECQ</name>
<dbReference type="GO" id="GO:0005765">
    <property type="term" value="C:lysosomal membrane"/>
    <property type="evidence" value="ECO:0007669"/>
    <property type="project" value="UniProtKB-SubCell"/>
</dbReference>
<keyword evidence="8" id="KW-0458">Lysosome</keyword>
<dbReference type="PANTHER" id="PTHR11506:SF2">
    <property type="entry name" value="MACROSIALIN"/>
    <property type="match status" value="1"/>
</dbReference>
<dbReference type="Proteomes" id="UP000770717">
    <property type="component" value="Unassembled WGS sequence"/>
</dbReference>
<comment type="subcellular location">
    <subcellularLocation>
        <location evidence="1">Endosome membrane</location>
        <topology evidence="1">Single-pass type I membrane protein</topology>
    </subcellularLocation>
    <subcellularLocation>
        <location evidence="8">Lysosome membrane</location>
        <topology evidence="8">Single-pass type I membrane protein</topology>
    </subcellularLocation>
</comment>
<feature type="domain" description="Lysosome-associated membrane glycoprotein 2-like luminal" evidence="12">
    <location>
        <begin position="145"/>
        <end position="286"/>
    </location>
</feature>
<comment type="similarity">
    <text evidence="8">Belongs to the LAMP family.</text>
</comment>
<evidence type="ECO:0000256" key="6">
    <source>
        <dbReference type="ARBA" id="ARBA00023136"/>
    </source>
</evidence>
<keyword evidence="3 11" id="KW-0732">Signal</keyword>
<dbReference type="PRINTS" id="PR00336">
    <property type="entry name" value="LYSASSOCTDMP"/>
</dbReference>
<evidence type="ECO:0000256" key="4">
    <source>
        <dbReference type="ARBA" id="ARBA00022753"/>
    </source>
</evidence>
<dbReference type="GO" id="GO:0031902">
    <property type="term" value="C:late endosome membrane"/>
    <property type="evidence" value="ECO:0007669"/>
    <property type="project" value="TreeGrafter"/>
</dbReference>
<protein>
    <recommendedName>
        <fullName evidence="12">Lysosome-associated membrane glycoprotein 2-like luminal domain-containing protein</fullName>
    </recommendedName>
</protein>
<evidence type="ECO:0000256" key="10">
    <source>
        <dbReference type="SAM" id="Phobius"/>
    </source>
</evidence>
<keyword evidence="4" id="KW-0967">Endosome</keyword>
<comment type="caution">
    <text evidence="8">Lacks conserved residue(s) required for the propagation of feature annotation.</text>
</comment>
<keyword evidence="8" id="KW-1015">Disulfide bond</keyword>
<dbReference type="PANTHER" id="PTHR11506">
    <property type="entry name" value="LYSOSOME-ASSOCIATED MEMBRANE GLYCOPROTEIN"/>
    <property type="match status" value="1"/>
</dbReference>
<evidence type="ECO:0000256" key="7">
    <source>
        <dbReference type="ARBA" id="ARBA00023180"/>
    </source>
</evidence>
<feature type="compositionally biased region" description="Low complexity" evidence="9">
    <location>
        <begin position="101"/>
        <end position="136"/>
    </location>
</feature>
<keyword evidence="2 8" id="KW-0812">Transmembrane</keyword>
<dbReference type="EMBL" id="WNTK01000001">
    <property type="protein sequence ID" value="KAG9494012.1"/>
    <property type="molecule type" value="Genomic_DNA"/>
</dbReference>
<dbReference type="Gene3D" id="2.40.160.110">
    <property type="match status" value="1"/>
</dbReference>
<organism evidence="13 14">
    <name type="scientific">Eleutherodactylus coqui</name>
    <name type="common">Puerto Rican coqui</name>
    <dbReference type="NCBI Taxonomy" id="57060"/>
    <lineage>
        <taxon>Eukaryota</taxon>
        <taxon>Metazoa</taxon>
        <taxon>Chordata</taxon>
        <taxon>Craniata</taxon>
        <taxon>Vertebrata</taxon>
        <taxon>Euteleostomi</taxon>
        <taxon>Amphibia</taxon>
        <taxon>Batrachia</taxon>
        <taxon>Anura</taxon>
        <taxon>Neobatrachia</taxon>
        <taxon>Hyloidea</taxon>
        <taxon>Eleutherodactylidae</taxon>
        <taxon>Eleutherodactylinae</taxon>
        <taxon>Eleutherodactylus</taxon>
        <taxon>Eleutherodactylus</taxon>
    </lineage>
</organism>
<dbReference type="GO" id="GO:0005886">
    <property type="term" value="C:plasma membrane"/>
    <property type="evidence" value="ECO:0007669"/>
    <property type="project" value="TreeGrafter"/>
</dbReference>
<dbReference type="Pfam" id="PF01299">
    <property type="entry name" value="Lamp2-like_luminal"/>
    <property type="match status" value="1"/>
</dbReference>
<accession>A0A8J6FUL1</accession>
<evidence type="ECO:0000256" key="2">
    <source>
        <dbReference type="ARBA" id="ARBA00022692"/>
    </source>
</evidence>
<feature type="region of interest" description="Disordered" evidence="9">
    <location>
        <begin position="45"/>
        <end position="150"/>
    </location>
</feature>
<evidence type="ECO:0000259" key="12">
    <source>
        <dbReference type="Pfam" id="PF01299"/>
    </source>
</evidence>
<evidence type="ECO:0000256" key="8">
    <source>
        <dbReference type="PROSITE-ProRule" id="PRU00740"/>
    </source>
</evidence>
<keyword evidence="14" id="KW-1185">Reference proteome</keyword>
<feature type="disulfide bond" evidence="8">
    <location>
        <begin position="260"/>
        <end position="297"/>
    </location>
</feature>